<dbReference type="AlphaFoldDB" id="A0AAV2YXX8"/>
<feature type="domain" description="Protein Lines C-terminal" evidence="1">
    <location>
        <begin position="54"/>
        <end position="87"/>
    </location>
</feature>
<dbReference type="InterPro" id="IPR024875">
    <property type="entry name" value="Protein_Lines"/>
</dbReference>
<dbReference type="InterPro" id="IPR029415">
    <property type="entry name" value="Lines_C"/>
</dbReference>
<evidence type="ECO:0000259" key="1">
    <source>
        <dbReference type="Pfam" id="PF14695"/>
    </source>
</evidence>
<proteinExistence type="predicted"/>
<reference evidence="2" key="1">
    <citation type="submission" date="2022-11" db="EMBL/GenBank/DDBJ databases">
        <authorList>
            <person name="Morgan W.R."/>
            <person name="Tartar A."/>
        </authorList>
    </citation>
    <scope>NUCLEOTIDE SEQUENCE</scope>
    <source>
        <strain evidence="2">ARSEF 373</strain>
    </source>
</reference>
<dbReference type="PANTHER" id="PTHR16057">
    <property type="entry name" value="WINS1, 2 PROTEIN"/>
    <property type="match status" value="1"/>
</dbReference>
<dbReference type="PANTHER" id="PTHR16057:SF1">
    <property type="entry name" value="PROTEIN LINES HOMOLOG 1"/>
    <property type="match status" value="1"/>
</dbReference>
<dbReference type="Pfam" id="PF14695">
    <property type="entry name" value="LINES_C"/>
    <property type="match status" value="1"/>
</dbReference>
<gene>
    <name evidence="2" type="ORF">N0F65_004523</name>
</gene>
<comment type="caution">
    <text evidence="2">The sequence shown here is derived from an EMBL/GenBank/DDBJ whole genome shotgun (WGS) entry which is preliminary data.</text>
</comment>
<organism evidence="2 3">
    <name type="scientific">Lagenidium giganteum</name>
    <dbReference type="NCBI Taxonomy" id="4803"/>
    <lineage>
        <taxon>Eukaryota</taxon>
        <taxon>Sar</taxon>
        <taxon>Stramenopiles</taxon>
        <taxon>Oomycota</taxon>
        <taxon>Peronosporomycetes</taxon>
        <taxon>Pythiales</taxon>
        <taxon>Pythiaceae</taxon>
    </lineage>
</organism>
<evidence type="ECO:0000313" key="2">
    <source>
        <dbReference type="EMBL" id="DAZ98033.1"/>
    </source>
</evidence>
<dbReference type="EMBL" id="DAKRPA010000118">
    <property type="protein sequence ID" value="DAZ98033.1"/>
    <property type="molecule type" value="Genomic_DNA"/>
</dbReference>
<evidence type="ECO:0000313" key="3">
    <source>
        <dbReference type="Proteomes" id="UP001146120"/>
    </source>
</evidence>
<accession>A0AAV2YXX8</accession>
<keyword evidence="3" id="KW-1185">Reference proteome</keyword>
<sequence>MLDCLSGDHLVLLDWMTSLETNAIAFMLRFLRHLSKNWLSCSSTLSRGGKLELVVSTLNQLRADIDKLARQGVFPYNPRLLLQRLGDINDHYRRELGNDNSSD</sequence>
<reference evidence="2" key="2">
    <citation type="journal article" date="2023" name="Microbiol Resour">
        <title>Decontamination and Annotation of the Draft Genome Sequence of the Oomycete Lagenidium giganteum ARSEF 373.</title>
        <authorList>
            <person name="Morgan W.R."/>
            <person name="Tartar A."/>
        </authorList>
    </citation>
    <scope>NUCLEOTIDE SEQUENCE</scope>
    <source>
        <strain evidence="2">ARSEF 373</strain>
    </source>
</reference>
<dbReference type="Proteomes" id="UP001146120">
    <property type="component" value="Unassembled WGS sequence"/>
</dbReference>
<name>A0AAV2YXX8_9STRA</name>
<protein>
    <recommendedName>
        <fullName evidence="1">Protein Lines C-terminal domain-containing protein</fullName>
    </recommendedName>
</protein>